<reference evidence="2 3" key="1">
    <citation type="submission" date="2016-10" db="EMBL/GenBank/DDBJ databases">
        <authorList>
            <person name="Varghese N."/>
            <person name="Submissions S."/>
        </authorList>
    </citation>
    <scope>NUCLEOTIDE SEQUENCE [LARGE SCALE GENOMIC DNA]</scope>
    <source>
        <strain evidence="2 3">PL 12/M</strain>
    </source>
</reference>
<comment type="caution">
    <text evidence="2">The sequence shown here is derived from an EMBL/GenBank/DDBJ whole genome shotgun (WGS) entry which is preliminary data.</text>
</comment>
<evidence type="ECO:0000313" key="3">
    <source>
        <dbReference type="Proteomes" id="UP000199259"/>
    </source>
</evidence>
<feature type="compositionally biased region" description="Acidic residues" evidence="1">
    <location>
        <begin position="1"/>
        <end position="10"/>
    </location>
</feature>
<name>A0A7Z7FDE1_9EURY</name>
<keyword evidence="3" id="KW-1185">Reference proteome</keyword>
<dbReference type="Proteomes" id="UP000199259">
    <property type="component" value="Unassembled WGS sequence"/>
</dbReference>
<organism evidence="2 3">
    <name type="scientific">Methanolobus vulcani</name>
    <dbReference type="NCBI Taxonomy" id="38026"/>
    <lineage>
        <taxon>Archaea</taxon>
        <taxon>Methanobacteriati</taxon>
        <taxon>Methanobacteriota</taxon>
        <taxon>Stenosarchaea group</taxon>
        <taxon>Methanomicrobia</taxon>
        <taxon>Methanosarcinales</taxon>
        <taxon>Methanosarcinaceae</taxon>
        <taxon>Methanolobus</taxon>
    </lineage>
</organism>
<evidence type="ECO:0008006" key="4">
    <source>
        <dbReference type="Google" id="ProtNLM"/>
    </source>
</evidence>
<dbReference type="PANTHER" id="PTHR39327">
    <property type="match status" value="1"/>
</dbReference>
<proteinExistence type="predicted"/>
<evidence type="ECO:0000256" key="1">
    <source>
        <dbReference type="SAM" id="MobiDB-lite"/>
    </source>
</evidence>
<gene>
    <name evidence="2" type="ORF">SAMN04488589_2354</name>
</gene>
<dbReference type="InterPro" id="IPR010319">
    <property type="entry name" value="Transglutaminase-like_Cys_pept"/>
</dbReference>
<accession>A0A7Z7FDE1</accession>
<dbReference type="EMBL" id="FNCA01000008">
    <property type="protein sequence ID" value="SDG17366.1"/>
    <property type="molecule type" value="Genomic_DNA"/>
</dbReference>
<dbReference type="PANTHER" id="PTHR39327:SF1">
    <property type="entry name" value="BLR5470 PROTEIN"/>
    <property type="match status" value="1"/>
</dbReference>
<evidence type="ECO:0000313" key="2">
    <source>
        <dbReference type="EMBL" id="SDG17366.1"/>
    </source>
</evidence>
<sequence>MQEVSADENTEQNTSVDRVTDPEPVNLSRTDVKVNSKSITRYYRWEYDNTDFSVEYEYDTDAYTAYSLRSRNRDFSHFVNDPYDDELISMITAQMAELAKSKGYSRDEIPYIVMAFVQSLPYVSDSASAGFDEYPRFPFETLYHGGGDCEDSSILLAALLYDMGYGVALVEFPGHMGVGVKGAHALEGSYFNHSGARYYYLETTNSGWEVGMIPDEYASFEASVRPVLNSYPELQIRFSGHARGNNYVTYADVDVEITNVGSAAIEDLVIYATLESTTQNMVWDYLQTDTHEGMDVDETVTYTISNLKVPDGKIYRVGIWAWGSNSERKYVYSEWTTA</sequence>
<dbReference type="AlphaFoldDB" id="A0A7Z7FDE1"/>
<dbReference type="Gene3D" id="3.10.620.30">
    <property type="match status" value="1"/>
</dbReference>
<feature type="region of interest" description="Disordered" evidence="1">
    <location>
        <begin position="1"/>
        <end position="29"/>
    </location>
</feature>
<protein>
    <recommendedName>
        <fullName evidence="4">Transglutaminase-like superfamily protein</fullName>
    </recommendedName>
</protein>